<evidence type="ECO:0000313" key="1">
    <source>
        <dbReference type="EMBL" id="KAJ4460975.1"/>
    </source>
</evidence>
<gene>
    <name evidence="1" type="ORF">PAPYR_2830</name>
</gene>
<protein>
    <submittedName>
        <fullName evidence="1">Uncharacterized protein</fullName>
    </submittedName>
</protein>
<organism evidence="1 2">
    <name type="scientific">Paratrimastix pyriformis</name>
    <dbReference type="NCBI Taxonomy" id="342808"/>
    <lineage>
        <taxon>Eukaryota</taxon>
        <taxon>Metamonada</taxon>
        <taxon>Preaxostyla</taxon>
        <taxon>Paratrimastigidae</taxon>
        <taxon>Paratrimastix</taxon>
    </lineage>
</organism>
<keyword evidence="2" id="KW-1185">Reference proteome</keyword>
<dbReference type="Proteomes" id="UP001141327">
    <property type="component" value="Unassembled WGS sequence"/>
</dbReference>
<sequence length="601" mass="66718">MSTTSPTLSPPKFLGPVKEHSWAPLDCDPNRMQFLRCDRLGIAGTALFCDQRCLDLAARLPKRKIRHLQGPFLIAFLLADKPSPVTAPMSLVISIFLQMLPALLGLAPIRWEPWAEAHVPVWDQVYYLRNSEKLAMLQEQQLDLDHALVIVDEVDAHTSLTRLLDLANHAIVIVGCSHWAFEPADTVNFKTCYYHLPASFSWPDFWRFFVPDEAVAIPPAPDPQPPSSPARLEASADGALVDTLRGLYLYSGGVVDIAQRIGALPLGQPPLASGYAREVIEEMQRYLRPDCPAALDRILQMLDSGHPLLLGPNPELAGLDPRFFEWELPAPSAFAAAQPNRRCACPFFYQLFQEAVRTLPVRLTRRDLAKIDEGWPIDDNGRREMLGLLWARHIQWLPKFLALVPDFPAGTDDIACKPIEDFVHEGYPFPRDTIPSRLHLVPQGRAAVDAIRVYLLPGPVGAPPVLSVIGDKVLMATPPHKDTNATAALEWIVGEGAALVSTIQERLRGQPFTTRRLLVFHGTQPQPSMAPRHAGVWSGLSQAAYGALGADAGAGAGEWEVYYQSLTPYFLNQPRIDRSPPERPLATRLHIFPECLPWPPH</sequence>
<evidence type="ECO:0000313" key="2">
    <source>
        <dbReference type="Proteomes" id="UP001141327"/>
    </source>
</evidence>
<reference evidence="1" key="1">
    <citation type="journal article" date="2022" name="bioRxiv">
        <title>Genomics of Preaxostyla Flagellates Illuminates Evolutionary Transitions and the Path Towards Mitochondrial Loss.</title>
        <authorList>
            <person name="Novak L.V.F."/>
            <person name="Treitli S.C."/>
            <person name="Pyrih J."/>
            <person name="Halakuc P."/>
            <person name="Pipaliya S.V."/>
            <person name="Vacek V."/>
            <person name="Brzon O."/>
            <person name="Soukal P."/>
            <person name="Eme L."/>
            <person name="Dacks J.B."/>
            <person name="Karnkowska A."/>
            <person name="Elias M."/>
            <person name="Hampl V."/>
        </authorList>
    </citation>
    <scope>NUCLEOTIDE SEQUENCE</scope>
    <source>
        <strain evidence="1">RCP-MX</strain>
    </source>
</reference>
<proteinExistence type="predicted"/>
<dbReference type="EMBL" id="JAPMOS010000010">
    <property type="protein sequence ID" value="KAJ4460975.1"/>
    <property type="molecule type" value="Genomic_DNA"/>
</dbReference>
<accession>A0ABQ8UP77</accession>
<name>A0ABQ8UP77_9EUKA</name>
<comment type="caution">
    <text evidence="1">The sequence shown here is derived from an EMBL/GenBank/DDBJ whole genome shotgun (WGS) entry which is preliminary data.</text>
</comment>